<dbReference type="EMBL" id="OW152825">
    <property type="protein sequence ID" value="CAH2041726.1"/>
    <property type="molecule type" value="Genomic_DNA"/>
</dbReference>
<name>A0ABN8HZI3_9NEOP</name>
<organism evidence="2 3">
    <name type="scientific">Iphiclides podalirius</name>
    <name type="common">scarce swallowtail</name>
    <dbReference type="NCBI Taxonomy" id="110791"/>
    <lineage>
        <taxon>Eukaryota</taxon>
        <taxon>Metazoa</taxon>
        <taxon>Ecdysozoa</taxon>
        <taxon>Arthropoda</taxon>
        <taxon>Hexapoda</taxon>
        <taxon>Insecta</taxon>
        <taxon>Pterygota</taxon>
        <taxon>Neoptera</taxon>
        <taxon>Endopterygota</taxon>
        <taxon>Lepidoptera</taxon>
        <taxon>Glossata</taxon>
        <taxon>Ditrysia</taxon>
        <taxon>Papilionoidea</taxon>
        <taxon>Papilionidae</taxon>
        <taxon>Papilioninae</taxon>
        <taxon>Iphiclides</taxon>
    </lineage>
</organism>
<proteinExistence type="predicted"/>
<reference evidence="2" key="1">
    <citation type="submission" date="2022-03" db="EMBL/GenBank/DDBJ databases">
        <authorList>
            <person name="Martin H S."/>
        </authorList>
    </citation>
    <scope>NUCLEOTIDE SEQUENCE</scope>
</reference>
<sequence>MADSGGRAAPPNSRAVYRPPSGRIDLATPAAFLAARQRRNCLAPPLRRTKSVQVYIQVRDTRNFVHEPSKLVNVCAVYALKAIL</sequence>
<feature type="region of interest" description="Disordered" evidence="1">
    <location>
        <begin position="1"/>
        <end position="22"/>
    </location>
</feature>
<evidence type="ECO:0000313" key="3">
    <source>
        <dbReference type="Proteomes" id="UP000837857"/>
    </source>
</evidence>
<evidence type="ECO:0000256" key="1">
    <source>
        <dbReference type="SAM" id="MobiDB-lite"/>
    </source>
</evidence>
<feature type="non-terminal residue" evidence="2">
    <location>
        <position position="84"/>
    </location>
</feature>
<gene>
    <name evidence="2" type="ORF">IPOD504_LOCUS3367</name>
</gene>
<accession>A0ABN8HZI3</accession>
<protein>
    <submittedName>
        <fullName evidence="2">Uncharacterized protein</fullName>
    </submittedName>
</protein>
<dbReference type="Proteomes" id="UP000837857">
    <property type="component" value="Chromosome 13"/>
</dbReference>
<evidence type="ECO:0000313" key="2">
    <source>
        <dbReference type="EMBL" id="CAH2041726.1"/>
    </source>
</evidence>
<keyword evidence="3" id="KW-1185">Reference proteome</keyword>